<gene>
    <name evidence="1" type="ORF">VZ95_13585</name>
</gene>
<organism evidence="1 2">
    <name type="scientific">Elstera litoralis</name>
    <dbReference type="NCBI Taxonomy" id="552518"/>
    <lineage>
        <taxon>Bacteria</taxon>
        <taxon>Pseudomonadati</taxon>
        <taxon>Pseudomonadota</taxon>
        <taxon>Alphaproteobacteria</taxon>
        <taxon>Rhodospirillales</taxon>
        <taxon>Rhodospirillaceae</taxon>
        <taxon>Elstera</taxon>
    </lineage>
</organism>
<evidence type="ECO:0008006" key="3">
    <source>
        <dbReference type="Google" id="ProtNLM"/>
    </source>
</evidence>
<keyword evidence="2" id="KW-1185">Reference proteome</keyword>
<dbReference type="EMBL" id="LAJY01000359">
    <property type="protein sequence ID" value="KJV09102.1"/>
    <property type="molecule type" value="Genomic_DNA"/>
</dbReference>
<feature type="non-terminal residue" evidence="1">
    <location>
        <position position="159"/>
    </location>
</feature>
<dbReference type="Proteomes" id="UP000033774">
    <property type="component" value="Unassembled WGS sequence"/>
</dbReference>
<protein>
    <recommendedName>
        <fullName evidence="3">Heparinase</fullName>
    </recommendedName>
</protein>
<evidence type="ECO:0000313" key="1">
    <source>
        <dbReference type="EMBL" id="KJV09102.1"/>
    </source>
</evidence>
<dbReference type="AlphaFoldDB" id="A0A0F3IR60"/>
<dbReference type="Gene3D" id="1.50.10.100">
    <property type="entry name" value="Chondroitin AC/alginate lyase"/>
    <property type="match status" value="1"/>
</dbReference>
<evidence type="ECO:0000313" key="2">
    <source>
        <dbReference type="Proteomes" id="UP000033774"/>
    </source>
</evidence>
<dbReference type="InterPro" id="IPR008929">
    <property type="entry name" value="Chondroitin_lyas"/>
</dbReference>
<accession>A0A0F3IR60</accession>
<sequence length="159" mass="18182">MAAWTWVRHARFLSPFYWRRLDRDPPDHFLLTLPPLWDAAEADDSPPAARDAGSKETNARDATALLDGTFVFFGETHRLGESDSTWLPDNSTPAWRAELQAFTWLTALRSLDTPTAHDRAREMVGRWIADHGHWHPVSWRPDVVGRRVTAWLEAAESLL</sequence>
<reference evidence="1 2" key="1">
    <citation type="submission" date="2015-03" db="EMBL/GenBank/DDBJ databases">
        <title>Draft genome sequence of Elstera litoralis.</title>
        <authorList>
            <person name="Rahalkar M.C."/>
            <person name="Dhakephalkar P.K."/>
            <person name="Pore S.D."/>
            <person name="Arora P."/>
            <person name="Kapse N.G."/>
            <person name="Pandit P.S."/>
        </authorList>
    </citation>
    <scope>NUCLEOTIDE SEQUENCE [LARGE SCALE GENOMIC DNA]</scope>
    <source>
        <strain evidence="1 2">Dia-1</strain>
    </source>
</reference>
<comment type="caution">
    <text evidence="1">The sequence shown here is derived from an EMBL/GenBank/DDBJ whole genome shotgun (WGS) entry which is preliminary data.</text>
</comment>
<proteinExistence type="predicted"/>
<name>A0A0F3IR60_9PROT</name>